<dbReference type="SUPFAM" id="SSF111331">
    <property type="entry name" value="NAD kinase/diacylglycerol kinase-like"/>
    <property type="match status" value="1"/>
</dbReference>
<dbReference type="EMBL" id="CANTFL010000251">
    <property type="protein sequence ID" value="CAI5719567.1"/>
    <property type="molecule type" value="Genomic_DNA"/>
</dbReference>
<comment type="caution">
    <text evidence="7">The sequence shown here is derived from an EMBL/GenBank/DDBJ whole genome shotgun (WGS) entry which is preliminary data.</text>
</comment>
<sequence length="555" mass="61144">MSTPSSALQLPPPAASRPPECPPPAALSSVLTELHLTRVVPTLWCIGSHRPARFRLTPSHCVIEGVDSCTEETAWDDVLGAHVRTADGKPIDAAVDYTTGADPNASFVLTLYVCGSQQLRPKTLKKRKTSEFVFRCTGQQLPQVVRLQQCINFLADPRNQESVQKVETLDDLELVERPPRKYLVLVNPVSGPGRAMQIYENKVALLFQHANVTTDVKIMDHAQHATEAVMEMPLGVYDCVVGVGGDGTLYEIVQGLMKRADWNRAIRQPIGVIPGGSGNGLAHSICHRSGEEGKPVNAAYILAKGMPHNLDITSVSNGKETTYSFLSLEWASIADVDIGSENLRMLGGLRFTVSFVNQLLFQRPDYPGKIWYLEEDENENPPLYFEKHDPESTDRPKMDLVVGKGQDLSGVLQQTTGEEIQTKTEKDAGKGGKWKELCGHFRVVWTMNVSHAASDAHVAPDAELDDGFNYITLMDGSHSRRNLVAMMLAIETGGHVDKKGVQHVRTRAFKIMPDRADDLMCVDGELMDGPYLEAEVHRGMACIMAIPRCPRNSEK</sequence>
<keyword evidence="9" id="KW-1185">Reference proteome</keyword>
<name>A0AAV0TG63_HYABA</name>
<dbReference type="InterPro" id="IPR001206">
    <property type="entry name" value="Diacylglycerol_kinase_cat_dom"/>
</dbReference>
<evidence type="ECO:0000256" key="5">
    <source>
        <dbReference type="SAM" id="MobiDB-lite"/>
    </source>
</evidence>
<dbReference type="PANTHER" id="PTHR12358">
    <property type="entry name" value="SPHINGOSINE KINASE"/>
    <property type="match status" value="1"/>
</dbReference>
<dbReference type="GO" id="GO:0005737">
    <property type="term" value="C:cytoplasm"/>
    <property type="evidence" value="ECO:0007669"/>
    <property type="project" value="TreeGrafter"/>
</dbReference>
<reference evidence="7" key="1">
    <citation type="submission" date="2022-12" db="EMBL/GenBank/DDBJ databases">
        <authorList>
            <person name="Webb A."/>
        </authorList>
    </citation>
    <scope>NUCLEOTIDE SEQUENCE</scope>
    <source>
        <strain evidence="7">Hp1</strain>
    </source>
</reference>
<dbReference type="SMART" id="SM00046">
    <property type="entry name" value="DAGKc"/>
    <property type="match status" value="1"/>
</dbReference>
<evidence type="ECO:0000313" key="8">
    <source>
        <dbReference type="EMBL" id="CAI5732143.1"/>
    </source>
</evidence>
<dbReference type="GO" id="GO:0046512">
    <property type="term" value="P:sphingosine biosynthetic process"/>
    <property type="evidence" value="ECO:0007669"/>
    <property type="project" value="TreeGrafter"/>
</dbReference>
<dbReference type="Proteomes" id="UP001162031">
    <property type="component" value="Unassembled WGS sequence"/>
</dbReference>
<feature type="domain" description="DAGKc" evidence="6">
    <location>
        <begin position="177"/>
        <end position="319"/>
    </location>
</feature>
<dbReference type="Pfam" id="PF19279">
    <property type="entry name" value="YegS_C"/>
    <property type="match status" value="1"/>
</dbReference>
<proteinExistence type="predicted"/>
<keyword evidence="2" id="KW-0547">Nucleotide-binding</keyword>
<organism evidence="7 9">
    <name type="scientific">Hyaloperonospora brassicae</name>
    <name type="common">Brassica downy mildew</name>
    <name type="synonym">Peronospora brassicae</name>
    <dbReference type="NCBI Taxonomy" id="162125"/>
    <lineage>
        <taxon>Eukaryota</taxon>
        <taxon>Sar</taxon>
        <taxon>Stramenopiles</taxon>
        <taxon>Oomycota</taxon>
        <taxon>Peronosporomycetes</taxon>
        <taxon>Peronosporales</taxon>
        <taxon>Peronosporaceae</taxon>
        <taxon>Hyaloperonospora</taxon>
    </lineage>
</organism>
<dbReference type="GO" id="GO:0005524">
    <property type="term" value="F:ATP binding"/>
    <property type="evidence" value="ECO:0007669"/>
    <property type="project" value="UniProtKB-KW"/>
</dbReference>
<dbReference type="Pfam" id="PF00781">
    <property type="entry name" value="DAGK_cat"/>
    <property type="match status" value="1"/>
</dbReference>
<dbReference type="InterPro" id="IPR050187">
    <property type="entry name" value="Lipid_Phosphate_FormReg"/>
</dbReference>
<evidence type="ECO:0000259" key="6">
    <source>
        <dbReference type="PROSITE" id="PS50146"/>
    </source>
</evidence>
<dbReference type="AlphaFoldDB" id="A0AAV0TG63"/>
<evidence type="ECO:0000256" key="1">
    <source>
        <dbReference type="ARBA" id="ARBA00022679"/>
    </source>
</evidence>
<keyword evidence="3" id="KW-0418">Kinase</keyword>
<evidence type="ECO:0000313" key="7">
    <source>
        <dbReference type="EMBL" id="CAI5719567.1"/>
    </source>
</evidence>
<dbReference type="InterPro" id="IPR045540">
    <property type="entry name" value="YegS/DAGK_C"/>
</dbReference>
<dbReference type="PANTHER" id="PTHR12358:SF31">
    <property type="entry name" value="ACYLGLYCEROL KINASE, MITOCHONDRIAL"/>
    <property type="match status" value="1"/>
</dbReference>
<dbReference type="Gene3D" id="3.40.50.10330">
    <property type="entry name" value="Probable inorganic polyphosphate/atp-NAD kinase, domain 1"/>
    <property type="match status" value="1"/>
</dbReference>
<feature type="region of interest" description="Disordered" evidence="5">
    <location>
        <begin position="1"/>
        <end position="21"/>
    </location>
</feature>
<accession>A0AAV0TG63</accession>
<keyword evidence="4" id="KW-0067">ATP-binding</keyword>
<protein>
    <recommendedName>
        <fullName evidence="6">DAGKc domain-containing protein</fullName>
    </recommendedName>
</protein>
<dbReference type="PROSITE" id="PS50146">
    <property type="entry name" value="DAGK"/>
    <property type="match status" value="1"/>
</dbReference>
<feature type="compositionally biased region" description="Pro residues" evidence="5">
    <location>
        <begin position="10"/>
        <end position="21"/>
    </location>
</feature>
<dbReference type="Gene3D" id="2.60.200.40">
    <property type="match status" value="1"/>
</dbReference>
<evidence type="ECO:0000256" key="3">
    <source>
        <dbReference type="ARBA" id="ARBA00022777"/>
    </source>
</evidence>
<dbReference type="InterPro" id="IPR017438">
    <property type="entry name" value="ATP-NAD_kinase_N"/>
</dbReference>
<gene>
    <name evidence="7" type="ORF">HBR001_LOCUS2218</name>
    <name evidence="8" type="ORF">HBR001_LOCUS5425</name>
</gene>
<evidence type="ECO:0000256" key="2">
    <source>
        <dbReference type="ARBA" id="ARBA00022741"/>
    </source>
</evidence>
<dbReference type="EMBL" id="CANTFL010001140">
    <property type="protein sequence ID" value="CAI5732143.1"/>
    <property type="molecule type" value="Genomic_DNA"/>
</dbReference>
<evidence type="ECO:0000313" key="9">
    <source>
        <dbReference type="Proteomes" id="UP001162031"/>
    </source>
</evidence>
<keyword evidence="1" id="KW-0808">Transferase</keyword>
<dbReference type="GO" id="GO:0001727">
    <property type="term" value="F:lipid kinase activity"/>
    <property type="evidence" value="ECO:0007669"/>
    <property type="project" value="TreeGrafter"/>
</dbReference>
<dbReference type="InterPro" id="IPR016064">
    <property type="entry name" value="NAD/diacylglycerol_kinase_sf"/>
</dbReference>
<evidence type="ECO:0000256" key="4">
    <source>
        <dbReference type="ARBA" id="ARBA00022840"/>
    </source>
</evidence>
<dbReference type="GO" id="GO:0016020">
    <property type="term" value="C:membrane"/>
    <property type="evidence" value="ECO:0007669"/>
    <property type="project" value="TreeGrafter"/>
</dbReference>